<protein>
    <recommendedName>
        <fullName evidence="3">Polysaccharide biosynthesis protein GumN</fullName>
    </recommendedName>
</protein>
<evidence type="ECO:0000313" key="1">
    <source>
        <dbReference type="EMBL" id="OAM91933.1"/>
    </source>
</evidence>
<keyword evidence="2" id="KW-1185">Reference proteome</keyword>
<dbReference type="PROSITE" id="PS51257">
    <property type="entry name" value="PROKAR_LIPOPROTEIN"/>
    <property type="match status" value="1"/>
</dbReference>
<dbReference type="Pfam" id="PF01963">
    <property type="entry name" value="TraB_PrgY_gumN"/>
    <property type="match status" value="1"/>
</dbReference>
<comment type="caution">
    <text evidence="1">The sequence shown here is derived from an EMBL/GenBank/DDBJ whole genome shotgun (WGS) entry which is preliminary data.</text>
</comment>
<evidence type="ECO:0008006" key="3">
    <source>
        <dbReference type="Google" id="ProtNLM"/>
    </source>
</evidence>
<dbReference type="Proteomes" id="UP000078486">
    <property type="component" value="Unassembled WGS sequence"/>
</dbReference>
<dbReference type="OrthoDB" id="9798714at2"/>
<organism evidence="1 2">
    <name type="scientific">Termitidicoccus mucosus</name>
    <dbReference type="NCBI Taxonomy" id="1184151"/>
    <lineage>
        <taxon>Bacteria</taxon>
        <taxon>Pseudomonadati</taxon>
        <taxon>Verrucomicrobiota</taxon>
        <taxon>Opitutia</taxon>
        <taxon>Opitutales</taxon>
        <taxon>Opitutaceae</taxon>
        <taxon>Termitidicoccus</taxon>
    </lineage>
</organism>
<accession>A0A178IPY6</accession>
<dbReference type="InterPro" id="IPR047111">
    <property type="entry name" value="YbaP-like"/>
</dbReference>
<gene>
    <name evidence="1" type="ORF">AW736_26065</name>
</gene>
<dbReference type="AlphaFoldDB" id="A0A178IPY6"/>
<name>A0A178IPY6_9BACT</name>
<dbReference type="STRING" id="1184151.AW736_26065"/>
<reference evidence="1 2" key="1">
    <citation type="submission" date="2016-01" db="EMBL/GenBank/DDBJ databases">
        <title>High potential of lignocellulose degradation of a new Verrucomicrobia species.</title>
        <authorList>
            <person name="Wang Y."/>
            <person name="Shi Y."/>
            <person name="Qiu Z."/>
            <person name="Liu S."/>
            <person name="Yang H."/>
        </authorList>
    </citation>
    <scope>NUCLEOTIDE SEQUENCE [LARGE SCALE GENOMIC DNA]</scope>
    <source>
        <strain evidence="1 2">TSB47</strain>
    </source>
</reference>
<sequence>MSRGAFRSLFVLLGIAAACVLSARTSVWKVTDGGRTLYLGGTVHVLRAADFPLPREFDEAFAASSRVCFETDIERAMSFEMQRVLAEHGMYKDGTTIDKVLGPDAWAAVEAYCRKNDLPAAYLKPMKPWLLSFTLLAHALQKLDCAPDGVDSHFQKKAKAAGKQLGMLETFEQQVEFLVRMGAGHESELVLSTLEDLEGLPAMFDKMISAWRAGNEKQLAAILNDELRKEHPAIYETLMVSRNKAWLPVIEQWLRTPETEFVLVGAGHLCGDDGLLRALRDRGYAVEQIDAGSN</sequence>
<dbReference type="PANTHER" id="PTHR40590">
    <property type="entry name" value="CYTOPLASMIC PROTEIN-RELATED"/>
    <property type="match status" value="1"/>
</dbReference>
<dbReference type="InterPro" id="IPR002816">
    <property type="entry name" value="TraB/PrgY/GumN_fam"/>
</dbReference>
<dbReference type="PANTHER" id="PTHR40590:SF1">
    <property type="entry name" value="CYTOPLASMIC PROTEIN"/>
    <property type="match status" value="1"/>
</dbReference>
<dbReference type="CDD" id="cd14789">
    <property type="entry name" value="Tiki"/>
    <property type="match status" value="1"/>
</dbReference>
<dbReference type="RefSeq" id="WP_068773222.1">
    <property type="nucleotide sequence ID" value="NZ_CP109796.1"/>
</dbReference>
<dbReference type="EMBL" id="LRRQ01000002">
    <property type="protein sequence ID" value="OAM91933.1"/>
    <property type="molecule type" value="Genomic_DNA"/>
</dbReference>
<proteinExistence type="predicted"/>
<evidence type="ECO:0000313" key="2">
    <source>
        <dbReference type="Proteomes" id="UP000078486"/>
    </source>
</evidence>